<keyword evidence="2" id="KW-1185">Reference proteome</keyword>
<name>A0A392ST96_9FABA</name>
<dbReference type="AlphaFoldDB" id="A0A392ST96"/>
<dbReference type="EMBL" id="LXQA010427706">
    <property type="protein sequence ID" value="MCI51150.1"/>
    <property type="molecule type" value="Genomic_DNA"/>
</dbReference>
<evidence type="ECO:0000313" key="1">
    <source>
        <dbReference type="EMBL" id="MCI51150.1"/>
    </source>
</evidence>
<feature type="non-terminal residue" evidence="1">
    <location>
        <position position="50"/>
    </location>
</feature>
<sequence>MTAEATDDATFFVSICGCRAPLDTRLTRLVTLHRRHHHRSFVKRVSTVSL</sequence>
<reference evidence="1 2" key="1">
    <citation type="journal article" date="2018" name="Front. Plant Sci.">
        <title>Red Clover (Trifolium pratense) and Zigzag Clover (T. medium) - A Picture of Genomic Similarities and Differences.</title>
        <authorList>
            <person name="Dluhosova J."/>
            <person name="Istvanek J."/>
            <person name="Nedelnik J."/>
            <person name="Repkova J."/>
        </authorList>
    </citation>
    <scope>NUCLEOTIDE SEQUENCE [LARGE SCALE GENOMIC DNA]</scope>
    <source>
        <strain evidence="2">cv. 10/8</strain>
        <tissue evidence="1">Leaf</tissue>
    </source>
</reference>
<evidence type="ECO:0000313" key="2">
    <source>
        <dbReference type="Proteomes" id="UP000265520"/>
    </source>
</evidence>
<accession>A0A392ST96</accession>
<comment type="caution">
    <text evidence="1">The sequence shown here is derived from an EMBL/GenBank/DDBJ whole genome shotgun (WGS) entry which is preliminary data.</text>
</comment>
<dbReference type="Proteomes" id="UP000265520">
    <property type="component" value="Unassembled WGS sequence"/>
</dbReference>
<protein>
    <submittedName>
        <fullName evidence="1">Uncharacterized protein</fullName>
    </submittedName>
</protein>
<organism evidence="1 2">
    <name type="scientific">Trifolium medium</name>
    <dbReference type="NCBI Taxonomy" id="97028"/>
    <lineage>
        <taxon>Eukaryota</taxon>
        <taxon>Viridiplantae</taxon>
        <taxon>Streptophyta</taxon>
        <taxon>Embryophyta</taxon>
        <taxon>Tracheophyta</taxon>
        <taxon>Spermatophyta</taxon>
        <taxon>Magnoliopsida</taxon>
        <taxon>eudicotyledons</taxon>
        <taxon>Gunneridae</taxon>
        <taxon>Pentapetalae</taxon>
        <taxon>rosids</taxon>
        <taxon>fabids</taxon>
        <taxon>Fabales</taxon>
        <taxon>Fabaceae</taxon>
        <taxon>Papilionoideae</taxon>
        <taxon>50 kb inversion clade</taxon>
        <taxon>NPAAA clade</taxon>
        <taxon>Hologalegina</taxon>
        <taxon>IRL clade</taxon>
        <taxon>Trifolieae</taxon>
        <taxon>Trifolium</taxon>
    </lineage>
</organism>
<proteinExistence type="predicted"/>